<evidence type="ECO:0000256" key="1">
    <source>
        <dbReference type="SAM" id="SignalP"/>
    </source>
</evidence>
<protein>
    <submittedName>
        <fullName evidence="2">Uncharacterized protein</fullName>
    </submittedName>
</protein>
<dbReference type="STRING" id="295108.HT99x_01378"/>
<gene>
    <name evidence="3" type="ORF">HT99x_008900</name>
    <name evidence="2" type="ORF">HT99x_01378</name>
</gene>
<feature type="signal peptide" evidence="1">
    <location>
        <begin position="1"/>
        <end position="22"/>
    </location>
</feature>
<dbReference type="AlphaFoldDB" id="A0A0Q9YNX9"/>
<organism evidence="2">
    <name type="scientific">Candidatus Berkiella aquae</name>
    <dbReference type="NCBI Taxonomy" id="295108"/>
    <lineage>
        <taxon>Bacteria</taxon>
        <taxon>Pseudomonadati</taxon>
        <taxon>Pseudomonadota</taxon>
        <taxon>Gammaproteobacteria</taxon>
        <taxon>Candidatus Berkiellales</taxon>
        <taxon>Candidatus Berkiellaceae</taxon>
        <taxon>Candidatus Berkiella</taxon>
    </lineage>
</organism>
<evidence type="ECO:0000313" key="3">
    <source>
        <dbReference type="EMBL" id="MCS5711553.1"/>
    </source>
</evidence>
<feature type="chain" id="PRO_5043129750" evidence="1">
    <location>
        <begin position="23"/>
        <end position="150"/>
    </location>
</feature>
<dbReference type="EMBL" id="LKAJ01000004">
    <property type="protein sequence ID" value="KRG21625.1"/>
    <property type="molecule type" value="Genomic_DNA"/>
</dbReference>
<reference evidence="3" key="3">
    <citation type="submission" date="2021-06" db="EMBL/GenBank/DDBJ databases">
        <title>Genomic Description and Analysis of Intracellular Bacteria, Candidatus Berkiella cookevillensis and Candidatus Berkiella aquae.</title>
        <authorList>
            <person name="Kidane D.T."/>
            <person name="Mehari Y.T."/>
            <person name="Rice F.C."/>
            <person name="Arivett B.A."/>
            <person name="Farone A.L."/>
            <person name="Berk S.G."/>
            <person name="Farone M.B."/>
        </authorList>
    </citation>
    <scope>NUCLEOTIDE SEQUENCE</scope>
    <source>
        <strain evidence="3">HT99</strain>
    </source>
</reference>
<dbReference type="RefSeq" id="WP_139016588.1">
    <property type="nucleotide sequence ID" value="NZ_LKAJ02000001.1"/>
</dbReference>
<comment type="caution">
    <text evidence="2">The sequence shown here is derived from an EMBL/GenBank/DDBJ whole genome shotgun (WGS) entry which is preliminary data.</text>
</comment>
<keyword evidence="1" id="KW-0732">Signal</keyword>
<evidence type="ECO:0000313" key="4">
    <source>
        <dbReference type="Proteomes" id="UP000051497"/>
    </source>
</evidence>
<dbReference type="Proteomes" id="UP000051497">
    <property type="component" value="Unassembled WGS sequence"/>
</dbReference>
<sequence>MFDYFKNVIFFLMLITTSISHANPVIEKAHPCTMKDIPVICANGEKINLDVIRNTDHRGEFFVNINTKNQIGNYLLLYIDNRKPEVLKVEKGTSTLKVTRGAFIPTNVVLKLQTANSVQFKIGMKQGSPLTGNLNHNHFEWLKYFGEICK</sequence>
<name>A0A0Q9YNX9_9GAMM</name>
<reference evidence="2" key="1">
    <citation type="submission" date="2015-09" db="EMBL/GenBank/DDBJ databases">
        <title>Draft Genome Sequences of Two Novel Amoeba-resistant Intranuclear Bacteria, Candidatus Berkiella cookevillensis and Candidatus Berkiella aquae.</title>
        <authorList>
            <person name="Mehari Y.T."/>
            <person name="Arivett B.A."/>
            <person name="Farone A.L."/>
            <person name="Gunderson J.H."/>
            <person name="Farone M.B."/>
        </authorList>
    </citation>
    <scope>NUCLEOTIDE SEQUENCE [LARGE SCALE GENOMIC DNA]</scope>
    <source>
        <strain evidence="2">HT99</strain>
    </source>
</reference>
<dbReference type="EMBL" id="LKAJ02000001">
    <property type="protein sequence ID" value="MCS5711553.1"/>
    <property type="molecule type" value="Genomic_DNA"/>
</dbReference>
<keyword evidence="4" id="KW-1185">Reference proteome</keyword>
<reference evidence="3" key="2">
    <citation type="journal article" date="2016" name="Genome Announc.">
        <title>Draft Genome Sequences of Two Novel Amoeba-Resistant Intranuclear Bacteria, 'Candidatus Berkiella cookevillensis' and 'Candidatus Berkiella aquae'.</title>
        <authorList>
            <person name="Mehari Y.T."/>
            <person name="Arivett B.A."/>
            <person name="Farone A.L."/>
            <person name="Gunderson J.H."/>
            <person name="Farone M.B."/>
        </authorList>
    </citation>
    <scope>NUCLEOTIDE SEQUENCE</scope>
    <source>
        <strain evidence="3">HT99</strain>
    </source>
</reference>
<accession>A0A0Q9YNX9</accession>
<evidence type="ECO:0000313" key="2">
    <source>
        <dbReference type="EMBL" id="KRG21625.1"/>
    </source>
</evidence>
<proteinExistence type="predicted"/>